<keyword evidence="2" id="KW-1185">Reference proteome</keyword>
<name>A0A2U9IRF9_9CREN</name>
<dbReference type="SUPFAM" id="SSF88723">
    <property type="entry name" value="PIN domain-like"/>
    <property type="match status" value="1"/>
</dbReference>
<dbReference type="InterPro" id="IPR029060">
    <property type="entry name" value="PIN-like_dom_sf"/>
</dbReference>
<dbReference type="AlphaFoldDB" id="A0A2U9IRF9"/>
<evidence type="ECO:0008006" key="3">
    <source>
        <dbReference type="Google" id="ProtNLM"/>
    </source>
</evidence>
<reference evidence="2" key="3">
    <citation type="submission" date="2020-03" db="EMBL/GenBank/DDBJ databases">
        <title>Sequencing and Assembly of Multiple Reported Metal-Biooxidizing Members of the Extremely Thermoacidophilic Archaeal Family Sulfolobaceae.</title>
        <authorList>
            <person name="Counts J.A."/>
            <person name="Kelly R.M."/>
        </authorList>
    </citation>
    <scope>NUCLEOTIDE SEQUENCE [LARGE SCALE GENOMIC DNA]</scope>
    <source>
        <strain evidence="2">HO1-1</strain>
    </source>
</reference>
<gene>
    <name evidence="1" type="ORF">DFR87_01315</name>
</gene>
<dbReference type="Gene3D" id="3.40.50.1010">
    <property type="entry name" value="5'-nuclease"/>
    <property type="match status" value="1"/>
</dbReference>
<dbReference type="GeneID" id="36833939"/>
<organism evidence="1 2">
    <name type="scientific">Metallosphaera hakonensis JCM 8857 = DSM 7519</name>
    <dbReference type="NCBI Taxonomy" id="1293036"/>
    <lineage>
        <taxon>Archaea</taxon>
        <taxon>Thermoproteota</taxon>
        <taxon>Thermoprotei</taxon>
        <taxon>Sulfolobales</taxon>
        <taxon>Sulfolobaceae</taxon>
        <taxon>Metallosphaera</taxon>
    </lineage>
</organism>
<protein>
    <recommendedName>
        <fullName evidence="3">PIN domain-containing protein</fullName>
    </recommendedName>
</protein>
<dbReference type="OrthoDB" id="43803at2157"/>
<dbReference type="EMBL" id="CP029287">
    <property type="protein sequence ID" value="AWR98564.1"/>
    <property type="molecule type" value="Genomic_DNA"/>
</dbReference>
<accession>A0A2U9IRF9</accession>
<reference evidence="2" key="2">
    <citation type="submission" date="2020-03" db="EMBL/GenBank/DDBJ databases">
        <title>Complete Genome Sequences of Extremely Thermoacidophilic, Metal-Mobilizing Type-Strain Members of the Archaeal Family Sulfolobaceae: Acidianus brierleyi DSM-1651T, Acidianus sulfidivorans DSM-18786T, Metallosphaera hakonensis DSM-7519T, and Metallosphaera prunae DSM-10039T.</title>
        <authorList>
            <person name="Counts J.A."/>
            <person name="Kelly R.M."/>
        </authorList>
    </citation>
    <scope>NUCLEOTIDE SEQUENCE [LARGE SCALE GENOMIC DNA]</scope>
    <source>
        <strain evidence="2">HO1-1</strain>
    </source>
</reference>
<reference evidence="1 2" key="1">
    <citation type="submission" date="2018-05" db="EMBL/GenBank/DDBJ databases">
        <title>Complete Genome Sequences of Extremely Thermoacidophilic, Metal-Mobilizing Type-Strain Members of the Archaeal Family Sulfolobaceae: Acidianus brierleyi DSM-1651T, Acidianus sulfidivorans DSM-18786T, Metallosphaera hakonensis DSM-7519T, and Metallosphaera prunae DSM-10039T.</title>
        <authorList>
            <person name="Counts J.A."/>
            <person name="Kelly R.M."/>
        </authorList>
    </citation>
    <scope>NUCLEOTIDE SEQUENCE [LARGE SCALE GENOMIC DNA]</scope>
    <source>
        <strain evidence="1 2">HO1-1</strain>
    </source>
</reference>
<dbReference type="Proteomes" id="UP000247586">
    <property type="component" value="Chromosome"/>
</dbReference>
<sequence length="411" mass="46576">MILATMGSNKSVTTMNAIMTEVFTGLKPEKIRIYREDSNLLGESKKTLEKALSILGIRAEVEEKVVGEDLRTWKEVLSRDQVDVFDVTPGRKYMAIAGTYSHGNSVRYVYIKEEVEGYRIFGYIPFSRVKVLDVRSGEKVELDRLSTLDADPHSRLERDSLTALYNILAIHGKVEVDEGASKDDREDYVELCKMRAGGIRFREEEEIRKFRGSLFIADTNTYINIGPRLRDLVNSRKINLLASKTVFDELVGKVVSGSKDPKLWKFSLGVESYRDIHKIPFTKGGQSYGDRSLIEEIRNIKSNVQDQVILLTGDRELSTKASTLGIKTIFLSQETQGHMDYGEYIYCLSRSGRGLRKPTISVDGKDVVEIRENPGTELGITQVVTKDMRYNFAKVLELLQEIMRRDQGTSS</sequence>
<proteinExistence type="predicted"/>
<dbReference type="KEGG" id="mhk:DFR87_01315"/>
<evidence type="ECO:0000313" key="1">
    <source>
        <dbReference type="EMBL" id="AWR98564.1"/>
    </source>
</evidence>
<dbReference type="RefSeq" id="WP_110368748.1">
    <property type="nucleotide sequence ID" value="NZ_BBBA01000048.1"/>
</dbReference>
<evidence type="ECO:0000313" key="2">
    <source>
        <dbReference type="Proteomes" id="UP000247586"/>
    </source>
</evidence>